<name>A0ABW4X4A0_9BACT</name>
<evidence type="ECO:0000256" key="1">
    <source>
        <dbReference type="SAM" id="SignalP"/>
    </source>
</evidence>
<sequence length="506" mass="58341">MAKVRYLFCLYLFLASASLFAQEPSQPVRLELDFDYERTYAEVIALPDSSLLLYNKTVNSWGSEASFHFTKYNYKLDKIWSNSAEIPVRSHYLHYFTEAPYTYLIFGEETNAQKYHIVRINLLSGDLQYKEYGIEAIDAVFDFKVLYGRYFIIGRNRSSSQPLLLHLNPADGQIKLLPAVYGDESSFSDLMADPVNKRIDVVMTESNGRVSRLQVKSFDANGELLSNHFILQQDNKSLLNAEITPGDTTSRMLIGSFGTRDLRYTQGFFTTSMATNASDGQFYNILQLKNFLKYMKPRREARTRRREASRLKAGKNPKLRYRLLFHDLITTPTGYILPAEVYYPQYRSNMSSWSVNPYMAHNQGLYRNNTPTLSRGPDGYKRTHAVALGFDKNGVLLWDNAFPLINVVSYSLVYTLEVAYAPDGRVIMAYPEDEKIFYHVMKEDKFSDEKTELTLLTYEDDEKIVSSEEVGIIKWYDGNFAAFGFQHVKPKSGMSRKVFYINKISF</sequence>
<keyword evidence="1" id="KW-0732">Signal</keyword>
<organism evidence="2 3">
    <name type="scientific">Pontibacter silvestris</name>
    <dbReference type="NCBI Taxonomy" id="2305183"/>
    <lineage>
        <taxon>Bacteria</taxon>
        <taxon>Pseudomonadati</taxon>
        <taxon>Bacteroidota</taxon>
        <taxon>Cytophagia</taxon>
        <taxon>Cytophagales</taxon>
        <taxon>Hymenobacteraceae</taxon>
        <taxon>Pontibacter</taxon>
    </lineage>
</organism>
<gene>
    <name evidence="2" type="ORF">ACFSKU_21170</name>
</gene>
<feature type="signal peptide" evidence="1">
    <location>
        <begin position="1"/>
        <end position="21"/>
    </location>
</feature>
<protein>
    <submittedName>
        <fullName evidence="2">Uncharacterized protein</fullName>
    </submittedName>
</protein>
<feature type="chain" id="PRO_5045497862" evidence="1">
    <location>
        <begin position="22"/>
        <end position="506"/>
    </location>
</feature>
<evidence type="ECO:0000313" key="3">
    <source>
        <dbReference type="Proteomes" id="UP001597369"/>
    </source>
</evidence>
<comment type="caution">
    <text evidence="2">The sequence shown here is derived from an EMBL/GenBank/DDBJ whole genome shotgun (WGS) entry which is preliminary data.</text>
</comment>
<proteinExistence type="predicted"/>
<dbReference type="RefSeq" id="WP_229962091.1">
    <property type="nucleotide sequence ID" value="NZ_JAJJWI010000018.1"/>
</dbReference>
<keyword evidence="3" id="KW-1185">Reference proteome</keyword>
<accession>A0ABW4X4A0</accession>
<dbReference type="Proteomes" id="UP001597369">
    <property type="component" value="Unassembled WGS sequence"/>
</dbReference>
<reference evidence="3" key="1">
    <citation type="journal article" date="2019" name="Int. J. Syst. Evol. Microbiol.">
        <title>The Global Catalogue of Microorganisms (GCM) 10K type strain sequencing project: providing services to taxonomists for standard genome sequencing and annotation.</title>
        <authorList>
            <consortium name="The Broad Institute Genomics Platform"/>
            <consortium name="The Broad Institute Genome Sequencing Center for Infectious Disease"/>
            <person name="Wu L."/>
            <person name="Ma J."/>
        </authorList>
    </citation>
    <scope>NUCLEOTIDE SEQUENCE [LARGE SCALE GENOMIC DNA]</scope>
    <source>
        <strain evidence="3">JCM 16545</strain>
    </source>
</reference>
<evidence type="ECO:0000313" key="2">
    <source>
        <dbReference type="EMBL" id="MFD2069406.1"/>
    </source>
</evidence>
<dbReference type="EMBL" id="JBHUHV010000060">
    <property type="protein sequence ID" value="MFD2069406.1"/>
    <property type="molecule type" value="Genomic_DNA"/>
</dbReference>